<feature type="domain" description="Type II secretion system protein GspF" evidence="7">
    <location>
        <begin position="106"/>
        <end position="231"/>
    </location>
</feature>
<evidence type="ECO:0000256" key="6">
    <source>
        <dbReference type="SAM" id="Phobius"/>
    </source>
</evidence>
<dbReference type="Pfam" id="PF00482">
    <property type="entry name" value="T2SSF"/>
    <property type="match status" value="1"/>
</dbReference>
<accession>A0ABS8CAZ6</accession>
<dbReference type="EMBL" id="JACDXW010000002">
    <property type="protein sequence ID" value="MCB5363209.1"/>
    <property type="molecule type" value="Genomic_DNA"/>
</dbReference>
<gene>
    <name evidence="8" type="ORF">H0484_05490</name>
</gene>
<evidence type="ECO:0000259" key="7">
    <source>
        <dbReference type="Pfam" id="PF00482"/>
    </source>
</evidence>
<proteinExistence type="predicted"/>
<evidence type="ECO:0000256" key="1">
    <source>
        <dbReference type="ARBA" id="ARBA00004651"/>
    </source>
</evidence>
<keyword evidence="5 6" id="KW-0472">Membrane</keyword>
<organism evidence="8 9">
    <name type="scientific">Mesopusillimonas faecipullorum</name>
    <dbReference type="NCBI Taxonomy" id="2755040"/>
    <lineage>
        <taxon>Bacteria</taxon>
        <taxon>Pseudomonadati</taxon>
        <taxon>Pseudomonadota</taxon>
        <taxon>Betaproteobacteria</taxon>
        <taxon>Burkholderiales</taxon>
        <taxon>Alcaligenaceae</taxon>
        <taxon>Mesopusillimonas</taxon>
    </lineage>
</organism>
<dbReference type="PANTHER" id="PTHR35007">
    <property type="entry name" value="INTEGRAL MEMBRANE PROTEIN-RELATED"/>
    <property type="match status" value="1"/>
</dbReference>
<evidence type="ECO:0000256" key="5">
    <source>
        <dbReference type="ARBA" id="ARBA00023136"/>
    </source>
</evidence>
<dbReference type="InterPro" id="IPR042094">
    <property type="entry name" value="T2SS_GspF_sf"/>
</dbReference>
<dbReference type="Proteomes" id="UP000776983">
    <property type="component" value="Unassembled WGS sequence"/>
</dbReference>
<dbReference type="InterPro" id="IPR018076">
    <property type="entry name" value="T2SS_GspF_dom"/>
</dbReference>
<dbReference type="Gene3D" id="1.20.81.30">
    <property type="entry name" value="Type II secretion system (T2SS), domain F"/>
    <property type="match status" value="1"/>
</dbReference>
<keyword evidence="9" id="KW-1185">Reference proteome</keyword>
<evidence type="ECO:0000256" key="2">
    <source>
        <dbReference type="ARBA" id="ARBA00022475"/>
    </source>
</evidence>
<feature type="transmembrane region" description="Helical" evidence="6">
    <location>
        <begin position="215"/>
        <end position="234"/>
    </location>
</feature>
<feature type="transmembrane region" description="Helical" evidence="6">
    <location>
        <begin position="73"/>
        <end position="91"/>
    </location>
</feature>
<evidence type="ECO:0000256" key="3">
    <source>
        <dbReference type="ARBA" id="ARBA00022692"/>
    </source>
</evidence>
<feature type="transmembrane region" description="Helical" evidence="6">
    <location>
        <begin position="246"/>
        <end position="266"/>
    </location>
</feature>
<comment type="subcellular location">
    <subcellularLocation>
        <location evidence="1">Cell membrane</location>
        <topology evidence="1">Multi-pass membrane protein</topology>
    </subcellularLocation>
</comment>
<evidence type="ECO:0000313" key="9">
    <source>
        <dbReference type="Proteomes" id="UP000776983"/>
    </source>
</evidence>
<comment type="caution">
    <text evidence="8">The sequence shown here is derived from an EMBL/GenBank/DDBJ whole genome shotgun (WGS) entry which is preliminary data.</text>
</comment>
<keyword evidence="4 6" id="KW-1133">Transmembrane helix</keyword>
<sequence>MVFIAAASAGVWLALRTAKAYTGYRRQFTNTAQHGLREFFLFVDPAKLWIAQLWVCAGVGAIVWLLSRATGVTIAVMVLVLILPRFGLVALRRSRLARFERQLPDFLMSLAAALRAGSGLQIAVRHIVQQSPIPLAQEMGLMLQEQRMGLSFDEALLMLGRRVPGEGTALMVSALRVALHSGGNLSETLEKTAATLRSRLYMQGRIQALTSQGRMQAWVMALLPLLLAVVLDQLDPEAMALLWHTPMGWATLAVILLLEVCGMLLIRRIVAIDV</sequence>
<keyword evidence="3 6" id="KW-0812">Transmembrane</keyword>
<evidence type="ECO:0000256" key="4">
    <source>
        <dbReference type="ARBA" id="ARBA00022989"/>
    </source>
</evidence>
<dbReference type="PANTHER" id="PTHR35007:SF1">
    <property type="entry name" value="PILUS ASSEMBLY PROTEIN"/>
    <property type="match status" value="1"/>
</dbReference>
<feature type="transmembrane region" description="Helical" evidence="6">
    <location>
        <begin position="48"/>
        <end position="66"/>
    </location>
</feature>
<dbReference type="RefSeq" id="WP_390624818.1">
    <property type="nucleotide sequence ID" value="NZ_JACDXW010000002.1"/>
</dbReference>
<reference evidence="8 9" key="1">
    <citation type="submission" date="2020-07" db="EMBL/GenBank/DDBJ databases">
        <title>Pusillimonas sp. nov., isolated from poultry manure in Taiwan.</title>
        <authorList>
            <person name="Lin S.-Y."/>
            <person name="Tang Y.-S."/>
            <person name="Young C.-C."/>
        </authorList>
    </citation>
    <scope>NUCLEOTIDE SEQUENCE [LARGE SCALE GENOMIC DNA]</scope>
    <source>
        <strain evidence="8 9">CC-YST705</strain>
    </source>
</reference>
<keyword evidence="2" id="KW-1003">Cell membrane</keyword>
<evidence type="ECO:0000313" key="8">
    <source>
        <dbReference type="EMBL" id="MCB5363209.1"/>
    </source>
</evidence>
<name>A0ABS8CAZ6_9BURK</name>
<protein>
    <submittedName>
        <fullName evidence="8">Type II secretion system F family protein</fullName>
    </submittedName>
</protein>